<evidence type="ECO:0000313" key="2">
    <source>
        <dbReference type="EMBL" id="PTB50323.1"/>
    </source>
</evidence>
<dbReference type="RefSeq" id="XP_024770000.1">
    <property type="nucleotide sequence ID" value="XM_024913775.1"/>
</dbReference>
<protein>
    <submittedName>
        <fullName evidence="2">Uncharacterized protein</fullName>
    </submittedName>
</protein>
<dbReference type="EMBL" id="KZ679688">
    <property type="protein sequence ID" value="PTB50323.1"/>
    <property type="molecule type" value="Genomic_DNA"/>
</dbReference>
<proteinExistence type="predicted"/>
<feature type="transmembrane region" description="Helical" evidence="1">
    <location>
        <begin position="27"/>
        <end position="55"/>
    </location>
</feature>
<dbReference type="AlphaFoldDB" id="A0A2T4A002"/>
<keyword evidence="1" id="KW-0472">Membrane</keyword>
<keyword evidence="1" id="KW-0812">Transmembrane</keyword>
<reference evidence="2 3" key="1">
    <citation type="submission" date="2016-07" db="EMBL/GenBank/DDBJ databases">
        <title>Multiple horizontal gene transfer events from other fungi enriched the ability of initially mycotrophic Trichoderma (Ascomycota) to feed on dead plant biomass.</title>
        <authorList>
            <consortium name="DOE Joint Genome Institute"/>
            <person name="Aerts A."/>
            <person name="Atanasova L."/>
            <person name="Chenthamara K."/>
            <person name="Zhang J."/>
            <person name="Grujic M."/>
            <person name="Henrissat B."/>
            <person name="Kuo A."/>
            <person name="Salamov A."/>
            <person name="Lipzen A."/>
            <person name="Labutti K."/>
            <person name="Barry K."/>
            <person name="Miao Y."/>
            <person name="Rahimi M.J."/>
            <person name="Shen Q."/>
            <person name="Grigoriev I.V."/>
            <person name="Kubicek C.P."/>
            <person name="Druzhinina I.S."/>
        </authorList>
    </citation>
    <scope>NUCLEOTIDE SEQUENCE [LARGE SCALE GENOMIC DNA]</scope>
    <source>
        <strain evidence="2 3">CBS 226.95</strain>
    </source>
</reference>
<keyword evidence="3" id="KW-1185">Reference proteome</keyword>
<evidence type="ECO:0000256" key="1">
    <source>
        <dbReference type="SAM" id="Phobius"/>
    </source>
</evidence>
<keyword evidence="1" id="KW-1133">Transmembrane helix</keyword>
<dbReference type="GeneID" id="36622338"/>
<accession>A0A2T4A002</accession>
<sequence length="76" mass="8955">MLRSSWGWRRPLEKTIRGGGSKVRNAFYSLVFFFLAIIFALLSFFFFFSFCFIGLDGLLSQVQCYSHCRRQVLLTR</sequence>
<evidence type="ECO:0000313" key="3">
    <source>
        <dbReference type="Proteomes" id="UP000241690"/>
    </source>
</evidence>
<name>A0A2T4A002_TRIHA</name>
<dbReference type="Proteomes" id="UP000241690">
    <property type="component" value="Unassembled WGS sequence"/>
</dbReference>
<gene>
    <name evidence="2" type="ORF">M431DRAFT_249866</name>
</gene>
<organism evidence="2 3">
    <name type="scientific">Trichoderma harzianum CBS 226.95</name>
    <dbReference type="NCBI Taxonomy" id="983964"/>
    <lineage>
        <taxon>Eukaryota</taxon>
        <taxon>Fungi</taxon>
        <taxon>Dikarya</taxon>
        <taxon>Ascomycota</taxon>
        <taxon>Pezizomycotina</taxon>
        <taxon>Sordariomycetes</taxon>
        <taxon>Hypocreomycetidae</taxon>
        <taxon>Hypocreales</taxon>
        <taxon>Hypocreaceae</taxon>
        <taxon>Trichoderma</taxon>
    </lineage>
</organism>